<proteinExistence type="inferred from homology"/>
<keyword evidence="2" id="KW-0805">Transcription regulation</keyword>
<evidence type="ECO:0000256" key="2">
    <source>
        <dbReference type="ARBA" id="ARBA00023015"/>
    </source>
</evidence>
<dbReference type="Pfam" id="PF03466">
    <property type="entry name" value="LysR_substrate"/>
    <property type="match status" value="1"/>
</dbReference>
<sequence>MAAAHDPAARLAARPAARPRSDDLLVLLAVARAGRFSGAAEQLGVDHTTVSRRIAALEDALGGRLLTQAASGWELTPLGHQAADTAARIEAAVGELTSPSAEPDPIQGVVRMSATDGFSAYIAAPAIAELRQRHPGLSVEIVTVTRRALQYRSGLDIEVVVGNPQTKRAHIVELGSYALGMYATRDYLARNGTPRTADELMTHPLVYFIDSILQVDDLDLPRRLVPRMRDSLTSTNVFVHVEATRAGAGIGLLPCFMADRHDDLVRLLPGEFNEHLPYWMVVRPDSLRIAAVSAVADALRARAAAFAPALAGRPR</sequence>
<dbReference type="RefSeq" id="WP_301212720.1">
    <property type="nucleotide sequence ID" value="NZ_JAROCF010000001.1"/>
</dbReference>
<dbReference type="SUPFAM" id="SSF46785">
    <property type="entry name" value="Winged helix' DNA-binding domain"/>
    <property type="match status" value="1"/>
</dbReference>
<dbReference type="InterPro" id="IPR036388">
    <property type="entry name" value="WH-like_DNA-bd_sf"/>
</dbReference>
<dbReference type="SUPFAM" id="SSF53850">
    <property type="entry name" value="Periplasmic binding protein-like II"/>
    <property type="match status" value="1"/>
</dbReference>
<keyword evidence="4" id="KW-0804">Transcription</keyword>
<evidence type="ECO:0000256" key="4">
    <source>
        <dbReference type="ARBA" id="ARBA00023163"/>
    </source>
</evidence>
<dbReference type="Pfam" id="PF00126">
    <property type="entry name" value="HTH_1"/>
    <property type="match status" value="1"/>
</dbReference>
<protein>
    <submittedName>
        <fullName evidence="6">LysR family transcriptional regulator</fullName>
    </submittedName>
</protein>
<dbReference type="InterPro" id="IPR058163">
    <property type="entry name" value="LysR-type_TF_proteobact-type"/>
</dbReference>
<dbReference type="InterPro" id="IPR005119">
    <property type="entry name" value="LysR_subst-bd"/>
</dbReference>
<dbReference type="InterPro" id="IPR036390">
    <property type="entry name" value="WH_DNA-bd_sf"/>
</dbReference>
<keyword evidence="3" id="KW-0238">DNA-binding</keyword>
<gene>
    <name evidence="6" type="ORF">P5G50_02135</name>
</gene>
<evidence type="ECO:0000313" key="6">
    <source>
        <dbReference type="EMBL" id="MDN4613239.1"/>
    </source>
</evidence>
<organism evidence="6 7">
    <name type="scientific">Leifsonia williamsii</name>
    <dbReference type="NCBI Taxonomy" id="3035919"/>
    <lineage>
        <taxon>Bacteria</taxon>
        <taxon>Bacillati</taxon>
        <taxon>Actinomycetota</taxon>
        <taxon>Actinomycetes</taxon>
        <taxon>Micrococcales</taxon>
        <taxon>Microbacteriaceae</taxon>
        <taxon>Leifsonia</taxon>
    </lineage>
</organism>
<feature type="domain" description="HTH lysR-type" evidence="5">
    <location>
        <begin position="19"/>
        <end position="76"/>
    </location>
</feature>
<dbReference type="PANTHER" id="PTHR30537">
    <property type="entry name" value="HTH-TYPE TRANSCRIPTIONAL REGULATOR"/>
    <property type="match status" value="1"/>
</dbReference>
<reference evidence="6" key="1">
    <citation type="submission" date="2023-06" db="EMBL/GenBank/DDBJ databases">
        <title>MT1 and MT2 Draft Genomes of Novel Species.</title>
        <authorList>
            <person name="Venkateswaran K."/>
        </authorList>
    </citation>
    <scope>NUCLEOTIDE SEQUENCE</scope>
    <source>
        <strain evidence="6">F6_8S_P_1B</strain>
    </source>
</reference>
<evidence type="ECO:0000256" key="1">
    <source>
        <dbReference type="ARBA" id="ARBA00009437"/>
    </source>
</evidence>
<name>A0ABT8K741_9MICO</name>
<evidence type="ECO:0000256" key="3">
    <source>
        <dbReference type="ARBA" id="ARBA00023125"/>
    </source>
</evidence>
<dbReference type="InterPro" id="IPR000847">
    <property type="entry name" value="LysR_HTH_N"/>
</dbReference>
<comment type="similarity">
    <text evidence="1">Belongs to the LysR transcriptional regulatory family.</text>
</comment>
<dbReference type="PANTHER" id="PTHR30537:SF3">
    <property type="entry name" value="TRANSCRIPTIONAL REGULATORY PROTEIN"/>
    <property type="match status" value="1"/>
</dbReference>
<dbReference type="Gene3D" id="1.10.10.10">
    <property type="entry name" value="Winged helix-like DNA-binding domain superfamily/Winged helix DNA-binding domain"/>
    <property type="match status" value="1"/>
</dbReference>
<dbReference type="EMBL" id="JAROCF010000001">
    <property type="protein sequence ID" value="MDN4613239.1"/>
    <property type="molecule type" value="Genomic_DNA"/>
</dbReference>
<dbReference type="PROSITE" id="PS50931">
    <property type="entry name" value="HTH_LYSR"/>
    <property type="match status" value="1"/>
</dbReference>
<evidence type="ECO:0000313" key="7">
    <source>
        <dbReference type="Proteomes" id="UP001174208"/>
    </source>
</evidence>
<keyword evidence="7" id="KW-1185">Reference proteome</keyword>
<evidence type="ECO:0000259" key="5">
    <source>
        <dbReference type="PROSITE" id="PS50931"/>
    </source>
</evidence>
<dbReference type="Proteomes" id="UP001174208">
    <property type="component" value="Unassembled WGS sequence"/>
</dbReference>
<accession>A0ABT8K741</accession>
<comment type="caution">
    <text evidence="6">The sequence shown here is derived from an EMBL/GenBank/DDBJ whole genome shotgun (WGS) entry which is preliminary data.</text>
</comment>
<dbReference type="Gene3D" id="3.40.190.290">
    <property type="match status" value="1"/>
</dbReference>